<dbReference type="InterPro" id="IPR049064">
    <property type="entry name" value="NAD_Glu_DH_ACT3"/>
</dbReference>
<protein>
    <submittedName>
        <fullName evidence="7">Glutamate dehydrogenase</fullName>
        <ecNumber evidence="7">1.4.1.2</ecNumber>
    </submittedName>
</protein>
<reference evidence="7 8" key="1">
    <citation type="submission" date="2020-08" db="EMBL/GenBank/DDBJ databases">
        <title>Genomic Encyclopedia of Type Strains, Phase IV (KMG-IV): sequencing the most valuable type-strain genomes for metagenomic binning, comparative biology and taxonomic classification.</title>
        <authorList>
            <person name="Goeker M."/>
        </authorList>
    </citation>
    <scope>NUCLEOTIDE SEQUENCE [LARGE SCALE GENOMIC DNA]</scope>
    <source>
        <strain evidence="7 8">DSM 16268</strain>
    </source>
</reference>
<dbReference type="SUPFAM" id="SSF51735">
    <property type="entry name" value="NAD(P)-binding Rossmann-fold domains"/>
    <property type="match status" value="1"/>
</dbReference>
<dbReference type="InterPro" id="IPR049059">
    <property type="entry name" value="NAD_Glu_DH_HM1"/>
</dbReference>
<evidence type="ECO:0000313" key="7">
    <source>
        <dbReference type="EMBL" id="MBB5753561.1"/>
    </source>
</evidence>
<dbReference type="GO" id="GO:0006538">
    <property type="term" value="P:L-glutamate catabolic process"/>
    <property type="evidence" value="ECO:0007669"/>
    <property type="project" value="InterPro"/>
</dbReference>
<dbReference type="Pfam" id="PF21077">
    <property type="entry name" value="GDH_ACT3"/>
    <property type="match status" value="1"/>
</dbReference>
<dbReference type="InterPro" id="IPR007780">
    <property type="entry name" value="NAD_Glu_DH_bac"/>
</dbReference>
<dbReference type="EC" id="1.4.1.2" evidence="7"/>
<dbReference type="GO" id="GO:0004352">
    <property type="term" value="F:glutamate dehydrogenase (NAD+) activity"/>
    <property type="evidence" value="ECO:0007669"/>
    <property type="project" value="UniProtKB-EC"/>
</dbReference>
<comment type="caution">
    <text evidence="7">The sequence shown here is derived from an EMBL/GenBank/DDBJ whole genome shotgun (WGS) entry which is preliminary data.</text>
</comment>
<dbReference type="PIRSF" id="PIRSF036761">
    <property type="entry name" value="GDH_Mll4104"/>
    <property type="match status" value="1"/>
</dbReference>
<feature type="domain" description="NAD-glutamate dehydrogenase ACT3" evidence="6">
    <location>
        <begin position="543"/>
        <end position="613"/>
    </location>
</feature>
<dbReference type="Pfam" id="PF21076">
    <property type="entry name" value="GDH_ACT2"/>
    <property type="match status" value="1"/>
</dbReference>
<dbReference type="PANTHER" id="PTHR43403:SF1">
    <property type="entry name" value="NAD-SPECIFIC GLUTAMATE DEHYDROGENASE"/>
    <property type="match status" value="1"/>
</dbReference>
<dbReference type="Pfam" id="PF21075">
    <property type="entry name" value="GDH_ACT1"/>
    <property type="match status" value="1"/>
</dbReference>
<keyword evidence="8" id="KW-1185">Reference proteome</keyword>
<name>A0A7W9L2J6_9HYPH</name>
<dbReference type="InterPro" id="IPR049056">
    <property type="entry name" value="NAD_Glu_DH_HM3"/>
</dbReference>
<evidence type="ECO:0000256" key="1">
    <source>
        <dbReference type="ARBA" id="ARBA00023002"/>
    </source>
</evidence>
<dbReference type="InterPro" id="IPR028971">
    <property type="entry name" value="NAD-GDH_cat"/>
</dbReference>
<evidence type="ECO:0000259" key="6">
    <source>
        <dbReference type="Pfam" id="PF21077"/>
    </source>
</evidence>
<feature type="domain" description="NAD-glutamate dehydrogenase ACT2" evidence="5">
    <location>
        <begin position="398"/>
        <end position="486"/>
    </location>
</feature>
<dbReference type="InterPro" id="IPR036291">
    <property type="entry name" value="NAD(P)-bd_dom_sf"/>
</dbReference>
<dbReference type="Pfam" id="PF21073">
    <property type="entry name" value="GDH_HM1"/>
    <property type="match status" value="1"/>
</dbReference>
<evidence type="ECO:0000259" key="3">
    <source>
        <dbReference type="Pfam" id="PF21074"/>
    </source>
</evidence>
<feature type="domain" description="NAD-glutamate dehydrogenase catalytic" evidence="2">
    <location>
        <begin position="717"/>
        <end position="1210"/>
    </location>
</feature>
<dbReference type="Proteomes" id="UP000523821">
    <property type="component" value="Unassembled WGS sequence"/>
</dbReference>
<dbReference type="InterPro" id="IPR046346">
    <property type="entry name" value="Aminoacid_DH-like_N_sf"/>
</dbReference>
<dbReference type="InterPro" id="IPR049058">
    <property type="entry name" value="NAD_Glu_DH_HM2"/>
</dbReference>
<gene>
    <name evidence="7" type="ORF">GGQ63_002631</name>
</gene>
<dbReference type="Pfam" id="PF05088">
    <property type="entry name" value="Bac_GDH_CD"/>
    <property type="match status" value="1"/>
</dbReference>
<feature type="domain" description="NAD-glutamate dehydrogenase N-terminal ACT1" evidence="4">
    <location>
        <begin position="32"/>
        <end position="161"/>
    </location>
</feature>
<sequence length="1589" mass="169018">MAQYEPVIEGASDDPLAAIEAASVAAAVPAGFARRLFAGVAREDLADLPAAALGRIAAATYAHLARRPPGRPAVRVADPAGAALADRTVIEIVNDDMPFLLDSVMGEIAAATSDVRLVAHPILHVRRTAEGELLDLDAEGAPDAVRESLIHIEIGRVEPAAAGRLVAALEDGLGEVRRAVEDWKPMLAALDAAIDSLRGLPETTIAAERVRESIALLEWLAADNFVFLGMRSYDFDGTAMRRAATGALGILSVEETRVLSRGDRYVTTTPEIRAFLLEPDPLVITKSNIVSRIHRRVPMDYVGVKRYDAAGRLVGELRIVGLLASTAYTRSARTIPLVARKIDRIVARSGFAPSSHSGKALVDVLESWPRDELFQIDEETLFEQASLVRELGERPRIRVLARRDRFDRFVSILVFLPRERYDAALGDKIATHLAAAYAGTVGSLRTSEPEGSLTRLHVVVERSGPPAPEPSRARLEELVGALSLGWIDGLTEALSRRHPAAEARRLAARYSRAFSAAYRDRHGPETAADDVAVLESLGPARPVAVDFTQSPGRDDAAILLRLMHFGGPLTLSLRVPLLENFGFRVIDENSYEVATVEGGAPVVVHDMTLEPALGRAGGGDTDRLLEEAFRAVVAGETESDGLDGLVVAAGLDWRAVALLRTLVRYLRQIGIAYAPDYIAATLVRHAGIARRLVECVTARFAPGAADPAAADAARAAIIAALDQVASLDEDTILRRVLSVVDGIVRTNFFRRDAAGAAPPVIAFKLDPRRIEGVPAPRPHREIFLSGPRVEGLHLRFGPVARGGIRWSDRPQDFRTEILGLVKAQQVKNAVIVPVGAKGGFVPKKLPATDRDAIAAEGKAAYKLFIATLLDLTDDIEGDAIVPPDAVERADGDDPYLVVAADKGTATFSDTANALAEARGFWLGDAFASGGSAGYDHKAMGITARGAWEAVKRHFRELDVDIGTAPFTAVGVGDMSGDVFGNGLLRERTTRLVAAFDHRDIFIDPDPDPAASFAERRRLFALPRSSWQDYDRALISKGGGVFSRREKAIVLSPEARAALGIAEERLAPAALIRAILKAKVDLLFFGGIGTYVRAADETDAQVGDKANDALRITGAEIGARVVGEGANLGMTQKGRIEYALAGGRVNSDAIDNSAGVNTSDLEVNVKIALAAAERAGRLDRPARNALLAAMTESVAALVLANNYRQTLALSLAERRGPAELRFETALMADLEARGLLDRAVESLADDARLAARAAAGRGLTRPELGVLLAFAKIALFSDLVASGLPDEPALAPMLAGYFPAEMRERFADEIAGHRLRREIVSTVLANEIVNRGGPTLVTRVAERTGTAPAEIARGFLIVRGALGLDALDDALDGLDGRIPGTLQVTLYARVQDVLTDALGRLLRQGGLAAAAGLDAGALAGARDALAGEAPLDPEAAADAEALAAAGLPPALARRFALLPRLAALPEIETIARQGDVPVAEAARVHAALAERFALDRLARAAHRLGPRDPDEAAAIDRALETLSRVHRRLALEVIRAGAGGSEDDPLGVWWAARAERAARIAKRLDGILAEAPTVARIVVAAGLVSDLLEG</sequence>
<evidence type="ECO:0000313" key="8">
    <source>
        <dbReference type="Proteomes" id="UP000523821"/>
    </source>
</evidence>
<evidence type="ECO:0000259" key="4">
    <source>
        <dbReference type="Pfam" id="PF21075"/>
    </source>
</evidence>
<accession>A0A7W9L2J6</accession>
<evidence type="ECO:0000259" key="5">
    <source>
        <dbReference type="Pfam" id="PF21076"/>
    </source>
</evidence>
<dbReference type="Pfam" id="PF21078">
    <property type="entry name" value="GDH_HM3"/>
    <property type="match status" value="1"/>
</dbReference>
<proteinExistence type="predicted"/>
<dbReference type="EMBL" id="JACHOO010000005">
    <property type="protein sequence ID" value="MBB5753561.1"/>
    <property type="molecule type" value="Genomic_DNA"/>
</dbReference>
<dbReference type="RefSeq" id="WP_183856510.1">
    <property type="nucleotide sequence ID" value="NZ_JACHOO010000005.1"/>
</dbReference>
<dbReference type="PANTHER" id="PTHR43403">
    <property type="entry name" value="NAD-SPECIFIC GLUTAMATE DEHYDROGENASE"/>
    <property type="match status" value="1"/>
</dbReference>
<dbReference type="InterPro" id="IPR049062">
    <property type="entry name" value="NAD_Glu_DH_ACT2"/>
</dbReference>
<dbReference type="Pfam" id="PF21074">
    <property type="entry name" value="GDH_C"/>
    <property type="match status" value="1"/>
</dbReference>
<dbReference type="InterPro" id="IPR048381">
    <property type="entry name" value="GDH_C"/>
</dbReference>
<dbReference type="GO" id="GO:0004069">
    <property type="term" value="F:L-aspartate:2-oxoglutarate aminotransferase activity"/>
    <property type="evidence" value="ECO:0007669"/>
    <property type="project" value="InterPro"/>
</dbReference>
<dbReference type="Pfam" id="PF21079">
    <property type="entry name" value="GDH_HM2"/>
    <property type="match status" value="1"/>
</dbReference>
<feature type="domain" description="NAD-specific glutamate dehydrogenase C-terminal" evidence="3">
    <location>
        <begin position="1255"/>
        <end position="1581"/>
    </location>
</feature>
<dbReference type="SUPFAM" id="SSF53223">
    <property type="entry name" value="Aminoacid dehydrogenase-like, N-terminal domain"/>
    <property type="match status" value="1"/>
</dbReference>
<evidence type="ECO:0000259" key="2">
    <source>
        <dbReference type="Pfam" id="PF05088"/>
    </source>
</evidence>
<dbReference type="InterPro" id="IPR024727">
    <property type="entry name" value="NAD_Glu_DH_N_ACT1"/>
</dbReference>
<organism evidence="7 8">
    <name type="scientific">Prosthecomicrobium pneumaticum</name>
    <dbReference type="NCBI Taxonomy" id="81895"/>
    <lineage>
        <taxon>Bacteria</taxon>
        <taxon>Pseudomonadati</taxon>
        <taxon>Pseudomonadota</taxon>
        <taxon>Alphaproteobacteria</taxon>
        <taxon>Hyphomicrobiales</taxon>
        <taxon>Kaistiaceae</taxon>
        <taxon>Prosthecomicrobium</taxon>
    </lineage>
</organism>
<keyword evidence="1 7" id="KW-0560">Oxidoreductase</keyword>
<dbReference type="Gene3D" id="3.40.50.720">
    <property type="entry name" value="NAD(P)-binding Rossmann-like Domain"/>
    <property type="match status" value="1"/>
</dbReference>